<dbReference type="EC" id="2.4.1.17" evidence="7"/>
<evidence type="ECO:0000256" key="6">
    <source>
        <dbReference type="RuleBase" id="RU003718"/>
    </source>
</evidence>
<evidence type="ECO:0000256" key="2">
    <source>
        <dbReference type="ARBA" id="ARBA00022676"/>
    </source>
</evidence>
<comment type="caution">
    <text evidence="9">The sequence shown here is derived from an EMBL/GenBank/DDBJ whole genome shotgun (WGS) entry which is preliminary data.</text>
</comment>
<dbReference type="PANTHER" id="PTHR48043:SF23">
    <property type="entry name" value="UDP-GLUCURONOSYLTRANSFERASE"/>
    <property type="match status" value="1"/>
</dbReference>
<gene>
    <name evidence="9" type="ORF">PFISCL1PPCAC_13623</name>
</gene>
<evidence type="ECO:0000256" key="7">
    <source>
        <dbReference type="RuleBase" id="RU362059"/>
    </source>
</evidence>
<keyword evidence="2 6" id="KW-0328">Glycosyltransferase</keyword>
<name>A0AAV5VUX0_9BILA</name>
<dbReference type="Gene3D" id="3.40.50.2000">
    <property type="entry name" value="Glycogen Phosphorylase B"/>
    <property type="match status" value="1"/>
</dbReference>
<reference evidence="9" key="1">
    <citation type="submission" date="2023-10" db="EMBL/GenBank/DDBJ databases">
        <title>Genome assembly of Pristionchus species.</title>
        <authorList>
            <person name="Yoshida K."/>
            <person name="Sommer R.J."/>
        </authorList>
    </citation>
    <scope>NUCLEOTIDE SEQUENCE</scope>
    <source>
        <strain evidence="9">RS5133</strain>
    </source>
</reference>
<proteinExistence type="inferred from homology"/>
<dbReference type="AlphaFoldDB" id="A0AAV5VUX0"/>
<dbReference type="PROSITE" id="PS00375">
    <property type="entry name" value="UDPGT"/>
    <property type="match status" value="1"/>
</dbReference>
<accession>A0AAV5VUX0</accession>
<organism evidence="9 10">
    <name type="scientific">Pristionchus fissidentatus</name>
    <dbReference type="NCBI Taxonomy" id="1538716"/>
    <lineage>
        <taxon>Eukaryota</taxon>
        <taxon>Metazoa</taxon>
        <taxon>Ecdysozoa</taxon>
        <taxon>Nematoda</taxon>
        <taxon>Chromadorea</taxon>
        <taxon>Rhabditida</taxon>
        <taxon>Rhabditina</taxon>
        <taxon>Diplogasteromorpha</taxon>
        <taxon>Diplogasteroidea</taxon>
        <taxon>Neodiplogasteridae</taxon>
        <taxon>Pristionchus</taxon>
    </lineage>
</organism>
<dbReference type="Proteomes" id="UP001432322">
    <property type="component" value="Unassembled WGS sequence"/>
</dbReference>
<evidence type="ECO:0000256" key="5">
    <source>
        <dbReference type="ARBA" id="ARBA00047475"/>
    </source>
</evidence>
<evidence type="ECO:0000256" key="8">
    <source>
        <dbReference type="SAM" id="SignalP"/>
    </source>
</evidence>
<evidence type="ECO:0000256" key="3">
    <source>
        <dbReference type="ARBA" id="ARBA00022679"/>
    </source>
</evidence>
<evidence type="ECO:0000313" key="10">
    <source>
        <dbReference type="Proteomes" id="UP001432322"/>
    </source>
</evidence>
<dbReference type="InterPro" id="IPR002213">
    <property type="entry name" value="UDP_glucos_trans"/>
</dbReference>
<sequence length="520" mass="59068">MRLFLLLSLLCYVQSLKFLAFSTQFARSHANFISKISDVLVDAGHEVVMVAPIMSTSFGGPLAKKARIIEIPQCEEAKRFDQIIDGRMAKNIWVMKHSLQMFLRIVYYILNEIHFITGVMEHPGLMDRLREEKFDAAFSESSDGCGPLVFHLLGIDKWAATESPAIRDGGFAHTHTPSNPAYVPSLMGGRGEQMTFLERLSNTFSFLMADLMVGVMIDDMEASIRKRMPDIPRIKDILPTNSLVFYNSEPLVDFPHPTSARTIDIGGIINSEPYEPLNSTWSAILDLRPKTILISFGSMAKAFSMPDEYKKTIRETVKQFPDVTFIWKYEKPEDHISCGIPNLVESTWVPQRDMLHDRRLSAFITHCGQGSTTETINAGVPVVVIPVLADQLRNSHQVLRNGIGLRLDKTDLEKEGKLGAVITEILNNTTYRENAKRLQRMIADRPFAMSEIFVRNMEFLAKHGPLRQLDHYGRHLNFFQYYLIDVISFVASILVITIIVICVTIRSLFRCFFSPKIKRD</sequence>
<dbReference type="InterPro" id="IPR050271">
    <property type="entry name" value="UDP-glycosyltransferase"/>
</dbReference>
<comment type="subcellular location">
    <subcellularLocation>
        <location evidence="7">Membrane</location>
        <topology evidence="7">Single-pass membrane protein</topology>
    </subcellularLocation>
</comment>
<keyword evidence="7" id="KW-0812">Transmembrane</keyword>
<dbReference type="GO" id="GO:0015020">
    <property type="term" value="F:glucuronosyltransferase activity"/>
    <property type="evidence" value="ECO:0007669"/>
    <property type="project" value="UniProtKB-EC"/>
</dbReference>
<comment type="catalytic activity">
    <reaction evidence="5 7">
        <text>glucuronate acceptor + UDP-alpha-D-glucuronate = acceptor beta-D-glucuronoside + UDP + H(+)</text>
        <dbReference type="Rhea" id="RHEA:21032"/>
        <dbReference type="ChEBI" id="CHEBI:15378"/>
        <dbReference type="ChEBI" id="CHEBI:58052"/>
        <dbReference type="ChEBI" id="CHEBI:58223"/>
        <dbReference type="ChEBI" id="CHEBI:132367"/>
        <dbReference type="ChEBI" id="CHEBI:132368"/>
        <dbReference type="EC" id="2.4.1.17"/>
    </reaction>
</comment>
<keyword evidence="7" id="KW-1133">Transmembrane helix</keyword>
<dbReference type="InterPro" id="IPR035595">
    <property type="entry name" value="UDP_glycos_trans_CS"/>
</dbReference>
<dbReference type="PANTHER" id="PTHR48043">
    <property type="entry name" value="EG:EG0003.4 PROTEIN-RELATED"/>
    <property type="match status" value="1"/>
</dbReference>
<evidence type="ECO:0000313" key="9">
    <source>
        <dbReference type="EMBL" id="GMT22326.1"/>
    </source>
</evidence>
<feature type="signal peptide" evidence="8">
    <location>
        <begin position="1"/>
        <end position="15"/>
    </location>
</feature>
<evidence type="ECO:0000256" key="4">
    <source>
        <dbReference type="ARBA" id="ARBA00022729"/>
    </source>
</evidence>
<comment type="similarity">
    <text evidence="1 6">Belongs to the UDP-glycosyltransferase family.</text>
</comment>
<dbReference type="EMBL" id="BTSY01000004">
    <property type="protein sequence ID" value="GMT22326.1"/>
    <property type="molecule type" value="Genomic_DNA"/>
</dbReference>
<feature type="transmembrane region" description="Helical" evidence="7">
    <location>
        <begin position="481"/>
        <end position="509"/>
    </location>
</feature>
<dbReference type="CDD" id="cd03784">
    <property type="entry name" value="GT1_Gtf-like"/>
    <property type="match status" value="1"/>
</dbReference>
<keyword evidence="7" id="KW-0472">Membrane</keyword>
<dbReference type="SUPFAM" id="SSF53756">
    <property type="entry name" value="UDP-Glycosyltransferase/glycogen phosphorylase"/>
    <property type="match status" value="1"/>
</dbReference>
<dbReference type="GO" id="GO:0016020">
    <property type="term" value="C:membrane"/>
    <property type="evidence" value="ECO:0007669"/>
    <property type="project" value="UniProtKB-SubCell"/>
</dbReference>
<dbReference type="Pfam" id="PF00201">
    <property type="entry name" value="UDPGT"/>
    <property type="match status" value="1"/>
</dbReference>
<keyword evidence="10" id="KW-1185">Reference proteome</keyword>
<protein>
    <recommendedName>
        <fullName evidence="7">UDP-glucuronosyltransferase</fullName>
        <ecNumber evidence="7">2.4.1.17</ecNumber>
    </recommendedName>
</protein>
<keyword evidence="4 8" id="KW-0732">Signal</keyword>
<evidence type="ECO:0000256" key="1">
    <source>
        <dbReference type="ARBA" id="ARBA00009995"/>
    </source>
</evidence>
<keyword evidence="3 6" id="KW-0808">Transferase</keyword>
<feature type="chain" id="PRO_5043394631" description="UDP-glucuronosyltransferase" evidence="8">
    <location>
        <begin position="16"/>
        <end position="520"/>
    </location>
</feature>
<dbReference type="FunFam" id="3.40.50.2000:FF:000201">
    <property type="entry name" value="UDP-glucuronosyltransferase"/>
    <property type="match status" value="1"/>
</dbReference>